<dbReference type="PRINTS" id="PR00037">
    <property type="entry name" value="HTHLACR"/>
</dbReference>
<protein>
    <submittedName>
        <fullName evidence="4">DeoR/GlpR family DNA-binding transcription regulator</fullName>
    </submittedName>
</protein>
<sequence>MFQLNQTKRQELILDLVKINGEVTTKELADELSVSMMTINRDLKELAKWEEIQLVHGGAIYREDASLENPISIKEEVSIYEKKMIAKFCRTLVKPGSSVFIETGTTTLAVARELFNIENCQFYTNSLLVMNSLAKFEDIQLHCVPGKYRDLSKGFLGLETSDFVKNFNFDIAFIGTEGITVNSGITLPNGEDAFTKKNIMKQSRKNVLVADHKKFGLSYLHKVGEITDFDMIVTDLESEQPVFKEINQLTNIKSVRKEEIKNEH</sequence>
<dbReference type="Gene3D" id="3.40.50.1360">
    <property type="match status" value="1"/>
</dbReference>
<dbReference type="InterPro" id="IPR036390">
    <property type="entry name" value="WH_DNA-bd_sf"/>
</dbReference>
<dbReference type="InterPro" id="IPR037171">
    <property type="entry name" value="NagB/RpiA_transferase-like"/>
</dbReference>
<dbReference type="Pfam" id="PF08220">
    <property type="entry name" value="HTH_DeoR"/>
    <property type="match status" value="1"/>
</dbReference>
<dbReference type="Proteomes" id="UP001597285">
    <property type="component" value="Unassembled WGS sequence"/>
</dbReference>
<dbReference type="Gene3D" id="1.10.10.10">
    <property type="entry name" value="Winged helix-like DNA-binding domain superfamily/Winged helix DNA-binding domain"/>
    <property type="match status" value="1"/>
</dbReference>
<keyword evidence="5" id="KW-1185">Reference proteome</keyword>
<evidence type="ECO:0000259" key="3">
    <source>
        <dbReference type="PROSITE" id="PS51000"/>
    </source>
</evidence>
<proteinExistence type="predicted"/>
<dbReference type="SUPFAM" id="SSF100950">
    <property type="entry name" value="NagB/RpiA/CoA transferase-like"/>
    <property type="match status" value="1"/>
</dbReference>
<dbReference type="PROSITE" id="PS51000">
    <property type="entry name" value="HTH_DEOR_2"/>
    <property type="match status" value="1"/>
</dbReference>
<evidence type="ECO:0000313" key="4">
    <source>
        <dbReference type="EMBL" id="MFD1799047.1"/>
    </source>
</evidence>
<dbReference type="PANTHER" id="PTHR30363:SF44">
    <property type="entry name" value="AGA OPERON TRANSCRIPTIONAL REPRESSOR-RELATED"/>
    <property type="match status" value="1"/>
</dbReference>
<dbReference type="RefSeq" id="WP_231726718.1">
    <property type="nucleotide sequence ID" value="NZ_JBHUFF010000008.1"/>
</dbReference>
<dbReference type="Pfam" id="PF00455">
    <property type="entry name" value="DeoRC"/>
    <property type="match status" value="1"/>
</dbReference>
<feature type="domain" description="HTH deoR-type" evidence="3">
    <location>
        <begin position="6"/>
        <end position="61"/>
    </location>
</feature>
<evidence type="ECO:0000313" key="5">
    <source>
        <dbReference type="Proteomes" id="UP001597285"/>
    </source>
</evidence>
<reference evidence="5" key="1">
    <citation type="journal article" date="2019" name="Int. J. Syst. Evol. Microbiol.">
        <title>The Global Catalogue of Microorganisms (GCM) 10K type strain sequencing project: providing services to taxonomists for standard genome sequencing and annotation.</title>
        <authorList>
            <consortium name="The Broad Institute Genomics Platform"/>
            <consortium name="The Broad Institute Genome Sequencing Center for Infectious Disease"/>
            <person name="Wu L."/>
            <person name="Ma J."/>
        </authorList>
    </citation>
    <scope>NUCLEOTIDE SEQUENCE [LARGE SCALE GENOMIC DNA]</scope>
    <source>
        <strain evidence="5">KCTC 42143</strain>
    </source>
</reference>
<organism evidence="4 5">
    <name type="scientific">Carnobacterium antarcticum</name>
    <dbReference type="NCBI Taxonomy" id="2126436"/>
    <lineage>
        <taxon>Bacteria</taxon>
        <taxon>Bacillati</taxon>
        <taxon>Bacillota</taxon>
        <taxon>Bacilli</taxon>
        <taxon>Lactobacillales</taxon>
        <taxon>Carnobacteriaceae</taxon>
        <taxon>Carnobacterium</taxon>
    </lineage>
</organism>
<dbReference type="SMART" id="SM01134">
    <property type="entry name" value="DeoRC"/>
    <property type="match status" value="1"/>
</dbReference>
<keyword evidence="1" id="KW-0805">Transcription regulation</keyword>
<dbReference type="SMART" id="SM00420">
    <property type="entry name" value="HTH_DEOR"/>
    <property type="match status" value="1"/>
</dbReference>
<accession>A0ABW4NNH6</accession>
<dbReference type="InterPro" id="IPR001034">
    <property type="entry name" value="DeoR_HTH"/>
</dbReference>
<keyword evidence="2" id="KW-0804">Transcription</keyword>
<evidence type="ECO:0000256" key="2">
    <source>
        <dbReference type="ARBA" id="ARBA00023163"/>
    </source>
</evidence>
<evidence type="ECO:0000256" key="1">
    <source>
        <dbReference type="ARBA" id="ARBA00023015"/>
    </source>
</evidence>
<dbReference type="GO" id="GO:0003677">
    <property type="term" value="F:DNA binding"/>
    <property type="evidence" value="ECO:0007669"/>
    <property type="project" value="UniProtKB-KW"/>
</dbReference>
<dbReference type="InterPro" id="IPR036388">
    <property type="entry name" value="WH-like_DNA-bd_sf"/>
</dbReference>
<comment type="caution">
    <text evidence="4">The sequence shown here is derived from an EMBL/GenBank/DDBJ whole genome shotgun (WGS) entry which is preliminary data.</text>
</comment>
<dbReference type="InterPro" id="IPR050313">
    <property type="entry name" value="Carb_Metab_HTH_regulators"/>
</dbReference>
<dbReference type="PANTHER" id="PTHR30363">
    <property type="entry name" value="HTH-TYPE TRANSCRIPTIONAL REGULATOR SRLR-RELATED"/>
    <property type="match status" value="1"/>
</dbReference>
<name>A0ABW4NNH6_9LACT</name>
<dbReference type="SUPFAM" id="SSF46785">
    <property type="entry name" value="Winged helix' DNA-binding domain"/>
    <property type="match status" value="1"/>
</dbReference>
<dbReference type="InterPro" id="IPR014036">
    <property type="entry name" value="DeoR-like_C"/>
</dbReference>
<gene>
    <name evidence="4" type="ORF">ACFSBK_04120</name>
</gene>
<dbReference type="EMBL" id="JBHUFF010000008">
    <property type="protein sequence ID" value="MFD1799047.1"/>
    <property type="molecule type" value="Genomic_DNA"/>
</dbReference>
<keyword evidence="4" id="KW-0238">DNA-binding</keyword>